<evidence type="ECO:0000256" key="1">
    <source>
        <dbReference type="ARBA" id="ARBA00022472"/>
    </source>
</evidence>
<dbReference type="STRING" id="1497955.HMPREF1872_00224"/>
<dbReference type="Proteomes" id="UP000070080">
    <property type="component" value="Unassembled WGS sequence"/>
</dbReference>
<dbReference type="NCBIfam" id="TIGR00767">
    <property type="entry name" value="rho"/>
    <property type="match status" value="1"/>
</dbReference>
<comment type="similarity">
    <text evidence="9 11">Belongs to the Rho family.</text>
</comment>
<evidence type="ECO:0000256" key="7">
    <source>
        <dbReference type="ARBA" id="ARBA00023015"/>
    </source>
</evidence>
<comment type="caution">
    <text evidence="14">The sequence shown here is derived from an EMBL/GenBank/DDBJ whole genome shotgun (WGS) entry which is preliminary data.</text>
</comment>
<dbReference type="InterPro" id="IPR003593">
    <property type="entry name" value="AAA+_ATPase"/>
</dbReference>
<dbReference type="InterPro" id="IPR011129">
    <property type="entry name" value="CSD"/>
</dbReference>
<evidence type="ECO:0000256" key="5">
    <source>
        <dbReference type="ARBA" id="ARBA00022840"/>
    </source>
</evidence>
<dbReference type="InterPro" id="IPR004665">
    <property type="entry name" value="Term_rho"/>
</dbReference>
<evidence type="ECO:0000256" key="8">
    <source>
        <dbReference type="ARBA" id="ARBA00023163"/>
    </source>
</evidence>
<dbReference type="NCBIfam" id="NF006886">
    <property type="entry name" value="PRK09376.1"/>
    <property type="match status" value="1"/>
</dbReference>
<dbReference type="PANTHER" id="PTHR46425">
    <property type="entry name" value="TRANSCRIPTION TERMINATION FACTOR RHO"/>
    <property type="match status" value="1"/>
</dbReference>
<evidence type="ECO:0000256" key="12">
    <source>
        <dbReference type="SAM" id="MobiDB-lite"/>
    </source>
</evidence>
<dbReference type="CDD" id="cd01128">
    <property type="entry name" value="rho_factor_C"/>
    <property type="match status" value="1"/>
</dbReference>
<evidence type="ECO:0000313" key="14">
    <source>
        <dbReference type="EMBL" id="KXB42540.1"/>
    </source>
</evidence>
<dbReference type="HAMAP" id="MF_01884">
    <property type="entry name" value="Rho"/>
    <property type="match status" value="1"/>
</dbReference>
<evidence type="ECO:0000313" key="15">
    <source>
        <dbReference type="Proteomes" id="UP000070080"/>
    </source>
</evidence>
<keyword evidence="2 9" id="KW-0547">Nucleotide-binding</keyword>
<sequence>MFDCGGFMVPIFYSELSKETLVKLIVQRKLMQISKAMQKKRQFLMDLLIEDDRKHGYKTIVEANQNFEFTPDTFSKKPRKKELAAQQVMSEEAVANLQVKEQAKNEKKVTKLSKENDLESPQAPSTENSVETAKTELKDEPASTTLSDDKTDSRPVTKSKSANRQKKIFSKQRLSVKLHKPKQAEVETEDKKIPAEDKVNTQAETAESNTAEAVELEQENEKELEKRELVGGILNITPDGYGFLRTENYNLSANDYFVSPQLIRRFNLREGDEVHGFLRKKRGDERFQAINFIKDVNGFAPEKLFKRPQFARLVPIYTQERYTLETTSTELSTRIIDLVCPIGKGQRGMIVSPPKAGKTILLQKIADAISRNNPEAHLIVLLIDERPEEVTDMQRRIRGEVVYSTFDQTAENHVRITELVLERAKRLVELGEDVVILLDSITRLARAYNLTINPTGRTLSGGLDPGSLHGPKRFFGAARKIENGGSLTIVATALVETGSRMDEVIFEEFKGTGNMEVYLDRKLSEKRIFPAIDINRSGTRREELLLNERELDAVWSIRKAMGRLDTASVTELIINFMQKTKNNAHFVECISMSLNDKDVIDSLIKKNANNKANNYQN</sequence>
<dbReference type="EC" id="3.6.4.-" evidence="9 10"/>
<keyword evidence="7 9" id="KW-0805">Transcription regulation</keyword>
<organism evidence="14 15">
    <name type="scientific">Amygdalobacter nucleatus</name>
    <dbReference type="NCBI Taxonomy" id="3029274"/>
    <lineage>
        <taxon>Bacteria</taxon>
        <taxon>Bacillati</taxon>
        <taxon>Bacillota</taxon>
        <taxon>Clostridia</taxon>
        <taxon>Eubacteriales</taxon>
        <taxon>Oscillospiraceae</taxon>
        <taxon>Amygdalobacter</taxon>
    </lineage>
</organism>
<keyword evidence="5 9" id="KW-0067">ATP-binding</keyword>
<dbReference type="InterPro" id="IPR000194">
    <property type="entry name" value="ATPase_F1/V1/A1_a/bsu_nucl-bd"/>
</dbReference>
<feature type="region of interest" description="Disordered" evidence="12">
    <location>
        <begin position="198"/>
        <end position="222"/>
    </location>
</feature>
<feature type="compositionally biased region" description="Basic residues" evidence="12">
    <location>
        <begin position="161"/>
        <end position="171"/>
    </location>
</feature>
<evidence type="ECO:0000259" key="13">
    <source>
        <dbReference type="PROSITE" id="PS51856"/>
    </source>
</evidence>
<dbReference type="InterPro" id="IPR027417">
    <property type="entry name" value="P-loop_NTPase"/>
</dbReference>
<evidence type="ECO:0000256" key="2">
    <source>
        <dbReference type="ARBA" id="ARBA00022741"/>
    </source>
</evidence>
<dbReference type="SMART" id="SM00382">
    <property type="entry name" value="AAA"/>
    <property type="match status" value="1"/>
</dbReference>
<evidence type="ECO:0000256" key="11">
    <source>
        <dbReference type="PROSITE-ProRule" id="PRU01203"/>
    </source>
</evidence>
<feature type="binding site" evidence="9">
    <location>
        <begin position="355"/>
        <end position="360"/>
    </location>
    <ligand>
        <name>ATP</name>
        <dbReference type="ChEBI" id="CHEBI:30616"/>
    </ligand>
</feature>
<evidence type="ECO:0000256" key="10">
    <source>
        <dbReference type="NCBIfam" id="TIGR00767"/>
    </source>
</evidence>
<dbReference type="Gene3D" id="3.40.50.300">
    <property type="entry name" value="P-loop containing nucleotide triphosphate hydrolases"/>
    <property type="match status" value="1"/>
</dbReference>
<dbReference type="OrthoDB" id="9805197at2"/>
<dbReference type="GO" id="GO:0004386">
    <property type="term" value="F:helicase activity"/>
    <property type="evidence" value="ECO:0007669"/>
    <property type="project" value="UniProtKB-UniRule"/>
</dbReference>
<dbReference type="PANTHER" id="PTHR46425:SF1">
    <property type="entry name" value="TRANSCRIPTION TERMINATION FACTOR RHO"/>
    <property type="match status" value="1"/>
</dbReference>
<dbReference type="SUPFAM" id="SSF52540">
    <property type="entry name" value="P-loop containing nucleoside triphosphate hydrolases"/>
    <property type="match status" value="1"/>
</dbReference>
<feature type="compositionally biased region" description="Basic and acidic residues" evidence="12">
    <location>
        <begin position="133"/>
        <end position="155"/>
    </location>
</feature>
<comment type="subunit">
    <text evidence="9">Homohexamer. The homohexamer assembles into an open ring structure.</text>
</comment>
<dbReference type="InterPro" id="IPR012340">
    <property type="entry name" value="NA-bd_OB-fold"/>
</dbReference>
<accession>A0A133YH89</accession>
<dbReference type="AlphaFoldDB" id="A0A133YH89"/>
<keyword evidence="6 9" id="KW-0694">RNA-binding</keyword>
<dbReference type="InterPro" id="IPR011113">
    <property type="entry name" value="Rho_RNA-bd"/>
</dbReference>
<comment type="caution">
    <text evidence="9">Lacks conserved residue(s) required for the propagation of feature annotation.</text>
</comment>
<feature type="compositionally biased region" description="Basic and acidic residues" evidence="12">
    <location>
        <begin position="102"/>
        <end position="117"/>
    </location>
</feature>
<dbReference type="PATRIC" id="fig|1497955.3.peg.211"/>
<reference evidence="15" key="1">
    <citation type="submission" date="2016-01" db="EMBL/GenBank/DDBJ databases">
        <authorList>
            <person name="Mitreva M."/>
            <person name="Pepin K.H."/>
            <person name="Mihindukulasuriya K.A."/>
            <person name="Fulton R."/>
            <person name="Fronick C."/>
            <person name="O'Laughlin M."/>
            <person name="Miner T."/>
            <person name="Herter B."/>
            <person name="Rosa B.A."/>
            <person name="Cordes M."/>
            <person name="Tomlinson C."/>
            <person name="Wollam A."/>
            <person name="Palsikar V.B."/>
            <person name="Mardis E.R."/>
            <person name="Wilson R.K."/>
        </authorList>
    </citation>
    <scope>NUCLEOTIDE SEQUENCE [LARGE SCALE GENOMIC DNA]</scope>
    <source>
        <strain evidence="15">KA00274</strain>
    </source>
</reference>
<dbReference type="InterPro" id="IPR041703">
    <property type="entry name" value="Rho_factor_ATP-bd"/>
</dbReference>
<evidence type="ECO:0000256" key="3">
    <source>
        <dbReference type="ARBA" id="ARBA00022801"/>
    </source>
</evidence>
<feature type="binding site" evidence="9">
    <location>
        <begin position="343"/>
        <end position="348"/>
    </location>
    <ligand>
        <name>ATP</name>
        <dbReference type="ChEBI" id="CHEBI:30616"/>
    </ligand>
</feature>
<evidence type="ECO:0000256" key="6">
    <source>
        <dbReference type="ARBA" id="ARBA00022884"/>
    </source>
</evidence>
<dbReference type="GO" id="GO:0005524">
    <property type="term" value="F:ATP binding"/>
    <property type="evidence" value="ECO:0007669"/>
    <property type="project" value="UniProtKB-UniRule"/>
</dbReference>
<feature type="domain" description="Rho RNA-BD" evidence="13">
    <location>
        <begin position="227"/>
        <end position="300"/>
    </location>
</feature>
<dbReference type="Pfam" id="PF00006">
    <property type="entry name" value="ATP-synt_ab"/>
    <property type="match status" value="1"/>
</dbReference>
<keyword evidence="4 9" id="KW-0347">Helicase</keyword>
<dbReference type="SUPFAM" id="SSF50249">
    <property type="entry name" value="Nucleic acid-binding proteins"/>
    <property type="match status" value="1"/>
</dbReference>
<dbReference type="GO" id="GO:0006353">
    <property type="term" value="P:DNA-templated transcription termination"/>
    <property type="evidence" value="ECO:0007669"/>
    <property type="project" value="UniProtKB-UniRule"/>
</dbReference>
<proteinExistence type="inferred from homology"/>
<protein>
    <recommendedName>
        <fullName evidence="9 10">Transcription termination factor Rho</fullName>
        <ecNumber evidence="9 10">3.6.4.-</ecNumber>
    </recommendedName>
    <alternativeName>
        <fullName evidence="9">ATP-dependent helicase Rho</fullName>
    </alternativeName>
</protein>
<dbReference type="EMBL" id="LSCV01000002">
    <property type="protein sequence ID" value="KXB42540.1"/>
    <property type="molecule type" value="Genomic_DNA"/>
</dbReference>
<dbReference type="GO" id="GO:0008186">
    <property type="term" value="F:ATP-dependent activity, acting on RNA"/>
    <property type="evidence" value="ECO:0007669"/>
    <property type="project" value="UniProtKB-UniRule"/>
</dbReference>
<dbReference type="GO" id="GO:0003723">
    <property type="term" value="F:RNA binding"/>
    <property type="evidence" value="ECO:0007669"/>
    <property type="project" value="UniProtKB-UniRule"/>
</dbReference>
<dbReference type="SMART" id="SM00357">
    <property type="entry name" value="CSP"/>
    <property type="match status" value="1"/>
</dbReference>
<keyword evidence="8 9" id="KW-0804">Transcription</keyword>
<keyword evidence="15" id="KW-1185">Reference proteome</keyword>
<keyword evidence="1 9" id="KW-0806">Transcription termination</keyword>
<gene>
    <name evidence="9" type="primary">rho</name>
    <name evidence="14" type="ORF">HMPREF1872_00224</name>
</gene>
<dbReference type="Gene3D" id="2.40.50.140">
    <property type="entry name" value="Nucleic acid-binding proteins"/>
    <property type="match status" value="1"/>
</dbReference>
<feature type="region of interest" description="Disordered" evidence="12">
    <location>
        <begin position="102"/>
        <end position="171"/>
    </location>
</feature>
<feature type="binding site" evidence="9">
    <location>
        <position position="386"/>
    </location>
    <ligand>
        <name>ATP</name>
        <dbReference type="ChEBI" id="CHEBI:30616"/>
    </ligand>
</feature>
<name>A0A133YH89_9FIRM</name>
<feature type="compositionally biased region" description="Polar residues" evidence="12">
    <location>
        <begin position="200"/>
        <end position="210"/>
    </location>
</feature>
<evidence type="ECO:0000256" key="4">
    <source>
        <dbReference type="ARBA" id="ARBA00022806"/>
    </source>
</evidence>
<dbReference type="GO" id="GO:0016787">
    <property type="term" value="F:hydrolase activity"/>
    <property type="evidence" value="ECO:0007669"/>
    <property type="project" value="UniProtKB-KW"/>
</dbReference>
<keyword evidence="3 9" id="KW-0378">Hydrolase</keyword>
<feature type="compositionally biased region" description="Polar residues" evidence="12">
    <location>
        <begin position="122"/>
        <end position="132"/>
    </location>
</feature>
<dbReference type="PROSITE" id="PS51856">
    <property type="entry name" value="RHO_RNA_BD"/>
    <property type="match status" value="1"/>
</dbReference>
<evidence type="ECO:0000256" key="9">
    <source>
        <dbReference type="HAMAP-Rule" id="MF_01884"/>
    </source>
</evidence>
<dbReference type="Pfam" id="PF07497">
    <property type="entry name" value="Rho_RNA_bind"/>
    <property type="match status" value="1"/>
</dbReference>
<comment type="function">
    <text evidence="9">Facilitates transcription termination by a mechanism that involves Rho binding to the nascent RNA, activation of Rho's RNA-dependent ATPase activity, and release of the mRNA from the DNA template.</text>
</comment>